<protein>
    <submittedName>
        <fullName evidence="1">Uncharacterized protein</fullName>
    </submittedName>
</protein>
<evidence type="ECO:0000313" key="1">
    <source>
        <dbReference type="EMBL" id="MDS1269036.1"/>
    </source>
</evidence>
<evidence type="ECO:0000313" key="2">
    <source>
        <dbReference type="Proteomes" id="UP001250214"/>
    </source>
</evidence>
<gene>
    <name evidence="1" type="ORF">RIF23_01865</name>
</gene>
<sequence>MDRYPPAEPMELAFEVLRAMRRPLSGTFDHMHLFVANQAELEETFPRWRDHLASRGALWVS</sequence>
<dbReference type="EMBL" id="JAVLVT010000001">
    <property type="protein sequence ID" value="MDS1269036.1"/>
    <property type="molecule type" value="Genomic_DNA"/>
</dbReference>
<dbReference type="RefSeq" id="WP_310910550.1">
    <property type="nucleotide sequence ID" value="NZ_JAVLVT010000001.1"/>
</dbReference>
<keyword evidence="2" id="KW-1185">Reference proteome</keyword>
<dbReference type="Proteomes" id="UP001250214">
    <property type="component" value="Unassembled WGS sequence"/>
</dbReference>
<accession>A0ABU2H165</accession>
<name>A0ABU2H165_9ACTN</name>
<organism evidence="1 2">
    <name type="scientific">Lipingzhangella rawalii</name>
    <dbReference type="NCBI Taxonomy" id="2055835"/>
    <lineage>
        <taxon>Bacteria</taxon>
        <taxon>Bacillati</taxon>
        <taxon>Actinomycetota</taxon>
        <taxon>Actinomycetes</taxon>
        <taxon>Streptosporangiales</taxon>
        <taxon>Nocardiopsidaceae</taxon>
        <taxon>Lipingzhangella</taxon>
    </lineage>
</organism>
<comment type="caution">
    <text evidence="1">The sequence shown here is derived from an EMBL/GenBank/DDBJ whole genome shotgun (WGS) entry which is preliminary data.</text>
</comment>
<proteinExistence type="predicted"/>
<reference evidence="2" key="1">
    <citation type="submission" date="2023-07" db="EMBL/GenBank/DDBJ databases">
        <title>Novel species in the genus Lipingzhangella isolated from Sambhar Salt Lake.</title>
        <authorList>
            <person name="Jiya N."/>
            <person name="Kajale S."/>
            <person name="Sharma A."/>
        </authorList>
    </citation>
    <scope>NUCLEOTIDE SEQUENCE [LARGE SCALE GENOMIC DNA]</scope>
    <source>
        <strain evidence="2">LS1_29</strain>
    </source>
</reference>